<evidence type="ECO:0000313" key="6">
    <source>
        <dbReference type="Proteomes" id="UP000322454"/>
    </source>
</evidence>
<dbReference type="EMBL" id="SHMQ01000007">
    <property type="protein sequence ID" value="RZV39678.1"/>
    <property type="molecule type" value="Genomic_DNA"/>
</dbReference>
<reference evidence="5 6" key="1">
    <citation type="submission" date="2019-01" db="EMBL/GenBank/DDBJ databases">
        <title>Insights into ecological role of a new deltaproteobacterial order Candidatus Sinidesulfobacterales (Sva0485) by metagenomics and metatranscriptomics.</title>
        <authorList>
            <person name="Tan S."/>
            <person name="Liu J."/>
            <person name="Fang Y."/>
            <person name="Hedlund B."/>
            <person name="Lian Z.-H."/>
            <person name="Huang L.-Y."/>
            <person name="Li J.-T."/>
            <person name="Huang L.-N."/>
            <person name="Li W.-J."/>
            <person name="Jiang H.-C."/>
            <person name="Dong H.-L."/>
            <person name="Shu W.-S."/>
        </authorList>
    </citation>
    <scope>NUCLEOTIDE SEQUENCE [LARGE SCALE GENOMIC DNA]</scope>
    <source>
        <strain evidence="5">AP4</strain>
    </source>
</reference>
<dbReference type="SUPFAM" id="SSF52540">
    <property type="entry name" value="P-loop containing nucleoside triphosphate hydrolases"/>
    <property type="match status" value="1"/>
</dbReference>
<dbReference type="GO" id="GO:0005524">
    <property type="term" value="F:ATP binding"/>
    <property type="evidence" value="ECO:0007669"/>
    <property type="project" value="UniProtKB-KW"/>
</dbReference>
<feature type="domain" description="Bacterial type II secretion system protein E" evidence="4">
    <location>
        <begin position="353"/>
        <end position="367"/>
    </location>
</feature>
<dbReference type="AlphaFoldDB" id="A0A520XES7"/>
<evidence type="ECO:0000259" key="4">
    <source>
        <dbReference type="PROSITE" id="PS00662"/>
    </source>
</evidence>
<gene>
    <name evidence="5" type="ORF">EVJ48_03985</name>
</gene>
<evidence type="ECO:0000256" key="3">
    <source>
        <dbReference type="ARBA" id="ARBA00022840"/>
    </source>
</evidence>
<comment type="caution">
    <text evidence="5">The sequence shown here is derived from an EMBL/GenBank/DDBJ whole genome shotgun (WGS) entry which is preliminary data.</text>
</comment>
<evidence type="ECO:0000313" key="5">
    <source>
        <dbReference type="EMBL" id="RZV39678.1"/>
    </source>
</evidence>
<dbReference type="PANTHER" id="PTHR30258">
    <property type="entry name" value="TYPE II SECRETION SYSTEM PROTEIN GSPE-RELATED"/>
    <property type="match status" value="1"/>
</dbReference>
<accession>A0A520XES7</accession>
<dbReference type="CDD" id="cd01129">
    <property type="entry name" value="PulE-GspE-like"/>
    <property type="match status" value="1"/>
</dbReference>
<proteinExistence type="inferred from homology"/>
<dbReference type="PROSITE" id="PS00662">
    <property type="entry name" value="T2SP_E"/>
    <property type="match status" value="1"/>
</dbReference>
<protein>
    <recommendedName>
        <fullName evidence="4">Bacterial type II secretion system protein E domain-containing protein</fullName>
    </recommendedName>
</protein>
<comment type="similarity">
    <text evidence="1">Belongs to the GSP E family.</text>
</comment>
<dbReference type="SUPFAM" id="SSF160246">
    <property type="entry name" value="EspE N-terminal domain-like"/>
    <property type="match status" value="1"/>
</dbReference>
<evidence type="ECO:0000256" key="1">
    <source>
        <dbReference type="ARBA" id="ARBA00006611"/>
    </source>
</evidence>
<dbReference type="GO" id="GO:0005886">
    <property type="term" value="C:plasma membrane"/>
    <property type="evidence" value="ECO:0007669"/>
    <property type="project" value="TreeGrafter"/>
</dbReference>
<dbReference type="Proteomes" id="UP000322454">
    <property type="component" value="Unassembled WGS sequence"/>
</dbReference>
<dbReference type="PANTHER" id="PTHR30258:SF1">
    <property type="entry name" value="PROTEIN TRANSPORT PROTEIN HOFB HOMOLOG"/>
    <property type="match status" value="1"/>
</dbReference>
<sequence length="573" mass="65084">MKIGEYFISKRKFTEEQLKDALFMQSIGKKRLGEILTDCGYVTDADIALYAADSSGREFFGDLNSFYIDKKENEYFGFALLYDIPAVIAKKDGISYIVCNEITSSLSGKIAFDERLKSYKIAISTKRKIYEALSKIFISNKEFSEKEILNEAIEIALLKGSPNLRIKRTENFYMIIMDGEIYQENIRVLSLESGQRIINIIAANCRITLKKGEGLDAKFIFVSNFYKGLKVSIRVAFLPISSKLDKETMLFEAVLRIHGLNKVFDFESIGFTEENAELLKKSYIHPNGLIIATGPTGSGKTTTFYAMLKLLSQKKGTILTIEDPVEIELRESNITQMNISEDFGYPEAVRVMLRSEPDIMMIGEIRDEITAKHALMAAETGHLVMTTLHANSSLSIFGRFKSLNIDVVQLFSVLRFVTAQRLYNPLCPECKKKIYFEELPSIYKKALMQDLRFTPETGYEMNIKSKNNIARFIDTTSDFKEVKFLDAVFVRGEKNCDSCGGTGYDKRKPLIEIAEFNESAKEEIYKDLNLLFNQSYLESVLINLSGFKSLKTQAFEKLLAGDIDPQAYFSLSR</sequence>
<dbReference type="Pfam" id="PF00437">
    <property type="entry name" value="T2SSE"/>
    <property type="match status" value="1"/>
</dbReference>
<dbReference type="InterPro" id="IPR037257">
    <property type="entry name" value="T2SS_E_N_sf"/>
</dbReference>
<keyword evidence="2" id="KW-0547">Nucleotide-binding</keyword>
<dbReference type="InterPro" id="IPR027417">
    <property type="entry name" value="P-loop_NTPase"/>
</dbReference>
<name>A0A520XES7_9DELT</name>
<organism evidence="5 6">
    <name type="scientific">Candidatus Acidulodesulfobacterium acidiphilum</name>
    <dbReference type="NCBI Taxonomy" id="2597224"/>
    <lineage>
        <taxon>Bacteria</taxon>
        <taxon>Deltaproteobacteria</taxon>
        <taxon>Candidatus Acidulodesulfobacterales</taxon>
        <taxon>Candidatus Acidulodesulfobacterium</taxon>
    </lineage>
</organism>
<dbReference type="GO" id="GO:0016887">
    <property type="term" value="F:ATP hydrolysis activity"/>
    <property type="evidence" value="ECO:0007669"/>
    <property type="project" value="TreeGrafter"/>
</dbReference>
<dbReference type="Gene3D" id="3.40.50.300">
    <property type="entry name" value="P-loop containing nucleotide triphosphate hydrolases"/>
    <property type="match status" value="1"/>
</dbReference>
<evidence type="ECO:0000256" key="2">
    <source>
        <dbReference type="ARBA" id="ARBA00022741"/>
    </source>
</evidence>
<dbReference type="InterPro" id="IPR001482">
    <property type="entry name" value="T2SS/T4SS_dom"/>
</dbReference>
<keyword evidence="3" id="KW-0067">ATP-binding</keyword>